<dbReference type="Proteomes" id="UP000265631">
    <property type="component" value="Unassembled WGS sequence"/>
</dbReference>
<evidence type="ECO:0000313" key="3">
    <source>
        <dbReference type="EMBL" id="RFN49078.1"/>
    </source>
</evidence>
<evidence type="ECO:0000259" key="2">
    <source>
        <dbReference type="Pfam" id="PF01266"/>
    </source>
</evidence>
<dbReference type="InterPro" id="IPR006076">
    <property type="entry name" value="FAD-dep_OxRdtase"/>
</dbReference>
<sequence>MSEGDFIQDAVKLIKIKPGLPSKNPTTPTWQNPPHPTVSNAQSQSLAPEADVVIIGSGITGIGAAHYFLNNASPLKVIMLEARTAVSGATGRNGGHLVSDSDALFPSLVKAVGVQRAIETVRFSEANIRRLKELLSTLSPEEREAVEYREVVSATSFTDQATFEDAVQSLRDFLKAVPEGDVKYKVFNKEEATRIFNFTKAAGATAQTGVAALWPYRLLTAVLASLRKDFAERFALETNTPVLSVEAVAGNYIVNTARGSIRARHVIHCTNGYSAHLIPGLVGSLYPLRGTMSTQKLGPNFPHVGDKMSWSQESHGTYDGKTRHVHLGLYYAQQNAKTGVMFLGGESQNLRSLLSSDDSSVADDARATLTSAAPKIWKDAAPTKALEVWSGIMGFTADGMPIVGKLPQSLTGRLGNGEWIAAGFNGHGMDKCWLSGEAIARMVLGERQVAGFPQAYLVTDERVKTWGPEVAAETLMDQIIVGGSAPASKL</sequence>
<feature type="region of interest" description="Disordered" evidence="1">
    <location>
        <begin position="18"/>
        <end position="43"/>
    </location>
</feature>
<name>A0A395MMB1_9HYPO</name>
<dbReference type="InterPro" id="IPR036188">
    <property type="entry name" value="FAD/NAD-bd_sf"/>
</dbReference>
<accession>A0A395MMB1</accession>
<dbReference type="Pfam" id="PF01266">
    <property type="entry name" value="DAO"/>
    <property type="match status" value="1"/>
</dbReference>
<proteinExistence type="predicted"/>
<dbReference type="EMBL" id="PXXK01000188">
    <property type="protein sequence ID" value="RFN49078.1"/>
    <property type="molecule type" value="Genomic_DNA"/>
</dbReference>
<organism evidence="3 4">
    <name type="scientific">Fusarium flagelliforme</name>
    <dbReference type="NCBI Taxonomy" id="2675880"/>
    <lineage>
        <taxon>Eukaryota</taxon>
        <taxon>Fungi</taxon>
        <taxon>Dikarya</taxon>
        <taxon>Ascomycota</taxon>
        <taxon>Pezizomycotina</taxon>
        <taxon>Sordariomycetes</taxon>
        <taxon>Hypocreomycetidae</taxon>
        <taxon>Hypocreales</taxon>
        <taxon>Nectriaceae</taxon>
        <taxon>Fusarium</taxon>
        <taxon>Fusarium incarnatum-equiseti species complex</taxon>
    </lineage>
</organism>
<feature type="domain" description="FAD dependent oxidoreductase" evidence="2">
    <location>
        <begin position="51"/>
        <end position="442"/>
    </location>
</feature>
<dbReference type="PANTHER" id="PTHR13847">
    <property type="entry name" value="SARCOSINE DEHYDROGENASE-RELATED"/>
    <property type="match status" value="1"/>
</dbReference>
<reference evidence="3 4" key="1">
    <citation type="journal article" date="2018" name="PLoS Pathog.">
        <title>Evolution of structural diversity of trichothecenes, a family of toxins produced by plant pathogenic and entomopathogenic fungi.</title>
        <authorList>
            <person name="Proctor R.H."/>
            <person name="McCormick S.P."/>
            <person name="Kim H.S."/>
            <person name="Cardoza R.E."/>
            <person name="Stanley A.M."/>
            <person name="Lindo L."/>
            <person name="Kelly A."/>
            <person name="Brown D.W."/>
            <person name="Lee T."/>
            <person name="Vaughan M.M."/>
            <person name="Alexander N.J."/>
            <person name="Busman M."/>
            <person name="Gutierrez S."/>
        </authorList>
    </citation>
    <scope>NUCLEOTIDE SEQUENCE [LARGE SCALE GENOMIC DNA]</scope>
    <source>
        <strain evidence="3 4">NRRL 13405</strain>
    </source>
</reference>
<evidence type="ECO:0000313" key="4">
    <source>
        <dbReference type="Proteomes" id="UP000265631"/>
    </source>
</evidence>
<dbReference type="PANTHER" id="PTHR13847:SF213">
    <property type="entry name" value="DEPENDENT OXIDOREDUCTASE, PUTATIVE-RELATED"/>
    <property type="match status" value="1"/>
</dbReference>
<dbReference type="SUPFAM" id="SSF51905">
    <property type="entry name" value="FAD/NAD(P)-binding domain"/>
    <property type="match status" value="1"/>
</dbReference>
<protein>
    <submittedName>
        <fullName evidence="3">Putative oxidoreductase ordl</fullName>
    </submittedName>
</protein>
<dbReference type="GO" id="GO:0005737">
    <property type="term" value="C:cytoplasm"/>
    <property type="evidence" value="ECO:0007669"/>
    <property type="project" value="TreeGrafter"/>
</dbReference>
<keyword evidence="4" id="KW-1185">Reference proteome</keyword>
<gene>
    <name evidence="3" type="ORF">FIE12Z_6719</name>
</gene>
<dbReference type="Gene3D" id="3.30.9.10">
    <property type="entry name" value="D-Amino Acid Oxidase, subunit A, domain 2"/>
    <property type="match status" value="1"/>
</dbReference>
<comment type="caution">
    <text evidence="3">The sequence shown here is derived from an EMBL/GenBank/DDBJ whole genome shotgun (WGS) entry which is preliminary data.</text>
</comment>
<dbReference type="AlphaFoldDB" id="A0A395MMB1"/>
<dbReference type="Gene3D" id="3.50.50.60">
    <property type="entry name" value="FAD/NAD(P)-binding domain"/>
    <property type="match status" value="1"/>
</dbReference>
<dbReference type="STRING" id="2594813.A0A395MMB1"/>
<evidence type="ECO:0000256" key="1">
    <source>
        <dbReference type="SAM" id="MobiDB-lite"/>
    </source>
</evidence>